<dbReference type="CDD" id="cd09274">
    <property type="entry name" value="RNase_HI_RT_Ty3"/>
    <property type="match status" value="1"/>
</dbReference>
<keyword evidence="2" id="KW-0548">Nucleotidyltransferase</keyword>
<keyword evidence="6" id="KW-0695">RNA-directed DNA polymerase</keyword>
<dbReference type="Gene3D" id="3.30.70.270">
    <property type="match status" value="2"/>
</dbReference>
<dbReference type="AlphaFoldDB" id="A0A2T8I3E1"/>
<evidence type="ECO:0000256" key="3">
    <source>
        <dbReference type="ARBA" id="ARBA00022722"/>
    </source>
</evidence>
<dbReference type="InterPro" id="IPR043502">
    <property type="entry name" value="DNA/RNA_pol_sf"/>
</dbReference>
<evidence type="ECO:0000256" key="4">
    <source>
        <dbReference type="ARBA" id="ARBA00022759"/>
    </source>
</evidence>
<sequence>MTVTEYRDRFLQLAHYAPAEVANDGDKQERFREGLDDHLEYALMNHSFDNFNQLVDAALNTERKRREIEDKKRKMAPAAAEAEHEKHLRLVLQRLREHKLYAKLSKCEFWIDEVPFLGHVISRGGIAMDPGKVKDVLDWVVPQTVKEVRSFLGLAGYYRRFIENFSKILKPLTSLLEKGVDFSWTDERQKAFEELKKRLTTAPVLILPDQSKRFTVYCDASRDGLGCILMQEGRVIAYASQQLRRHELNYPTHDLELAAVVHALKIWRHYLFGQRCDIYTDHKSLKYIFTQSELNMRQRRWLELVKDYDLEIHYHPGKANVVADALSRKSYVNMAMAFQMPQELCEEFEQLSLGFLQHTSSASFEAEPTLEAEIRQHQKKDKKLQEIRELLKIGKAPHFREDDQDVEDLR</sequence>
<dbReference type="SUPFAM" id="SSF56672">
    <property type="entry name" value="DNA/RNA polymerases"/>
    <property type="match status" value="1"/>
</dbReference>
<dbReference type="GO" id="GO:0016787">
    <property type="term" value="F:hydrolase activity"/>
    <property type="evidence" value="ECO:0007669"/>
    <property type="project" value="UniProtKB-KW"/>
</dbReference>
<dbReference type="Pfam" id="PF17917">
    <property type="entry name" value="RT_RNaseH"/>
    <property type="match status" value="1"/>
</dbReference>
<keyword evidence="5" id="KW-0378">Hydrolase</keyword>
<feature type="domain" description="Reverse transcriptase RNase H-like" evidence="7">
    <location>
        <begin position="209"/>
        <end position="308"/>
    </location>
</feature>
<organism evidence="8">
    <name type="scientific">Panicum hallii</name>
    <dbReference type="NCBI Taxonomy" id="206008"/>
    <lineage>
        <taxon>Eukaryota</taxon>
        <taxon>Viridiplantae</taxon>
        <taxon>Streptophyta</taxon>
        <taxon>Embryophyta</taxon>
        <taxon>Tracheophyta</taxon>
        <taxon>Spermatophyta</taxon>
        <taxon>Magnoliopsida</taxon>
        <taxon>Liliopsida</taxon>
        <taxon>Poales</taxon>
        <taxon>Poaceae</taxon>
        <taxon>PACMAD clade</taxon>
        <taxon>Panicoideae</taxon>
        <taxon>Panicodae</taxon>
        <taxon>Paniceae</taxon>
        <taxon>Panicinae</taxon>
        <taxon>Panicum</taxon>
        <taxon>Panicum sect. Panicum</taxon>
    </lineage>
</organism>
<evidence type="ECO:0000256" key="1">
    <source>
        <dbReference type="ARBA" id="ARBA00022679"/>
    </source>
</evidence>
<evidence type="ECO:0000256" key="2">
    <source>
        <dbReference type="ARBA" id="ARBA00022695"/>
    </source>
</evidence>
<evidence type="ECO:0000256" key="6">
    <source>
        <dbReference type="ARBA" id="ARBA00022918"/>
    </source>
</evidence>
<dbReference type="FunFam" id="3.30.70.270:FF:000026">
    <property type="entry name" value="Transposon Ty3-G Gag-Pol polyprotein"/>
    <property type="match status" value="1"/>
</dbReference>
<dbReference type="Proteomes" id="UP000243499">
    <property type="component" value="Chromosome 9"/>
</dbReference>
<keyword evidence="1" id="KW-0808">Transferase</keyword>
<accession>A0A2T8I3E1</accession>
<keyword evidence="4" id="KW-0255">Endonuclease</keyword>
<keyword evidence="3" id="KW-0540">Nuclease</keyword>
<proteinExistence type="predicted"/>
<dbReference type="InterPro" id="IPR043128">
    <property type="entry name" value="Rev_trsase/Diguanyl_cyclase"/>
</dbReference>
<reference evidence="8" key="1">
    <citation type="submission" date="2018-04" db="EMBL/GenBank/DDBJ databases">
        <title>WGS assembly of Panicum hallii.</title>
        <authorList>
            <person name="Lovell J."/>
            <person name="Jenkins J."/>
            <person name="Lowry D."/>
            <person name="Mamidi S."/>
            <person name="Sreedasyam A."/>
            <person name="Weng X."/>
            <person name="Barry K."/>
            <person name="Bonette J."/>
            <person name="Campitelli B."/>
            <person name="Daum C."/>
            <person name="Gordon S."/>
            <person name="Gould B."/>
            <person name="Lipzen A."/>
            <person name="Macqueen A."/>
            <person name="Palacio-Mejia J."/>
            <person name="Plott C."/>
            <person name="Shakirov E."/>
            <person name="Shu S."/>
            <person name="Yoshinaga Y."/>
            <person name="Zane M."/>
            <person name="Rokhsar D."/>
            <person name="Grimwood J."/>
            <person name="Schmutz J."/>
            <person name="Juenger T."/>
        </authorList>
    </citation>
    <scope>NUCLEOTIDE SEQUENCE [LARGE SCALE GENOMIC DNA]</scope>
    <source>
        <strain evidence="8">FIL2</strain>
    </source>
</reference>
<dbReference type="PANTHER" id="PTHR37984">
    <property type="entry name" value="PROTEIN CBG26694"/>
    <property type="match status" value="1"/>
</dbReference>
<evidence type="ECO:0000313" key="8">
    <source>
        <dbReference type="EMBL" id="PVH32197.1"/>
    </source>
</evidence>
<dbReference type="EMBL" id="CM008054">
    <property type="protein sequence ID" value="PVH32197.1"/>
    <property type="molecule type" value="Genomic_DNA"/>
</dbReference>
<name>A0A2T8I3E1_9POAL</name>
<dbReference type="Gramene" id="PVH32197">
    <property type="protein sequence ID" value="PVH32197"/>
    <property type="gene ID" value="PAHAL_9G343300"/>
</dbReference>
<protein>
    <recommendedName>
        <fullName evidence="7">Reverse transcriptase RNase H-like domain-containing protein</fullName>
    </recommendedName>
</protein>
<gene>
    <name evidence="8" type="ORF">PAHAL_9G343300</name>
</gene>
<dbReference type="InterPro" id="IPR041373">
    <property type="entry name" value="RT_RNaseH"/>
</dbReference>
<evidence type="ECO:0000259" key="7">
    <source>
        <dbReference type="Pfam" id="PF17917"/>
    </source>
</evidence>
<evidence type="ECO:0000256" key="5">
    <source>
        <dbReference type="ARBA" id="ARBA00022801"/>
    </source>
</evidence>
<dbReference type="InterPro" id="IPR050951">
    <property type="entry name" value="Retrovirus_Pol_polyprotein"/>
</dbReference>
<dbReference type="GO" id="GO:0003964">
    <property type="term" value="F:RNA-directed DNA polymerase activity"/>
    <property type="evidence" value="ECO:0007669"/>
    <property type="project" value="UniProtKB-KW"/>
</dbReference>
<dbReference type="GO" id="GO:0004519">
    <property type="term" value="F:endonuclease activity"/>
    <property type="evidence" value="ECO:0007669"/>
    <property type="project" value="UniProtKB-KW"/>
</dbReference>
<dbReference type="PANTHER" id="PTHR37984:SF5">
    <property type="entry name" value="PROTEIN NYNRIN-LIKE"/>
    <property type="match status" value="1"/>
</dbReference>